<reference evidence="2" key="1">
    <citation type="submission" date="2020-05" db="EMBL/GenBank/DDBJ databases">
        <authorList>
            <person name="Zhu T."/>
            <person name="Keshari N."/>
            <person name="Lu X."/>
        </authorList>
    </citation>
    <scope>NUCLEOTIDE SEQUENCE</scope>
    <source>
        <strain evidence="2">NK1-12</strain>
    </source>
</reference>
<organism evidence="2">
    <name type="scientific">Leptolyngbya sp. NK1-12</name>
    <dbReference type="NCBI Taxonomy" id="2547451"/>
    <lineage>
        <taxon>Bacteria</taxon>
        <taxon>Bacillati</taxon>
        <taxon>Cyanobacteriota</taxon>
        <taxon>Cyanophyceae</taxon>
        <taxon>Leptolyngbyales</taxon>
        <taxon>Leptolyngbyaceae</taxon>
        <taxon>Leptolyngbya group</taxon>
        <taxon>Leptolyngbya</taxon>
    </lineage>
</organism>
<sequence length="76" mass="8722">MTLEQAILEKVRSLSPDKQQEILDFAEFLLQKSRTASPQKLSIQPKQSLAEFYGCIQDETFIRQPQGTQPDRELLA</sequence>
<dbReference type="RefSeq" id="WP_316433284.1">
    <property type="nucleotide sequence ID" value="NZ_CP053586.1"/>
</dbReference>
<proteinExistence type="predicted"/>
<dbReference type="Pfam" id="PF10047">
    <property type="entry name" value="DUF2281"/>
    <property type="match status" value="1"/>
</dbReference>
<gene>
    <name evidence="2" type="ORF">HJG54_03040</name>
</gene>
<accession>A0AA96WIF6</accession>
<name>A0AA96WIF6_9CYAN</name>
<dbReference type="InterPro" id="IPR018739">
    <property type="entry name" value="DUF2281"/>
</dbReference>
<dbReference type="AlphaFoldDB" id="A0AA96WIF6"/>
<dbReference type="EMBL" id="CP053586">
    <property type="protein sequence ID" value="WNZ21941.1"/>
    <property type="molecule type" value="Genomic_DNA"/>
</dbReference>
<protein>
    <submittedName>
        <fullName evidence="2">DUF2281 domain-containing protein</fullName>
    </submittedName>
</protein>
<evidence type="ECO:0000313" key="2">
    <source>
        <dbReference type="EMBL" id="WNZ21941.1"/>
    </source>
</evidence>
<evidence type="ECO:0000259" key="1">
    <source>
        <dbReference type="Pfam" id="PF10047"/>
    </source>
</evidence>
<feature type="domain" description="DUF2281" evidence="1">
    <location>
        <begin position="7"/>
        <end position="43"/>
    </location>
</feature>